<proteinExistence type="predicted"/>
<evidence type="ECO:0000313" key="10">
    <source>
        <dbReference type="Proteomes" id="UP000312326"/>
    </source>
</evidence>
<dbReference type="PANTHER" id="PTHR33989:SF4">
    <property type="entry name" value="PTS SYSTEM N,N'-DIACETYLCHITOBIOSE-SPECIFIC EIIC COMPONENT"/>
    <property type="match status" value="1"/>
</dbReference>
<evidence type="ECO:0000256" key="7">
    <source>
        <dbReference type="ARBA" id="ARBA00023136"/>
    </source>
</evidence>
<dbReference type="InterPro" id="IPR004501">
    <property type="entry name" value="PTS_EIIC_3"/>
</dbReference>
<keyword evidence="4 8" id="KW-0762">Sugar transport</keyword>
<dbReference type="AlphaFoldDB" id="A0A5E8CQX8"/>
<evidence type="ECO:0000256" key="8">
    <source>
        <dbReference type="PIRNR" id="PIRNR006351"/>
    </source>
</evidence>
<dbReference type="GO" id="GO:0005886">
    <property type="term" value="C:plasma membrane"/>
    <property type="evidence" value="ECO:0007669"/>
    <property type="project" value="UniProtKB-SubCell"/>
</dbReference>
<dbReference type="PIRSF" id="PIRSF006351">
    <property type="entry name" value="PTS_EIIC-Cellobiose"/>
    <property type="match status" value="1"/>
</dbReference>
<dbReference type="GO" id="GO:0009401">
    <property type="term" value="P:phosphoenolpyruvate-dependent sugar phosphotransferase system"/>
    <property type="evidence" value="ECO:0007669"/>
    <property type="project" value="InterPro"/>
</dbReference>
<evidence type="ECO:0000256" key="4">
    <source>
        <dbReference type="ARBA" id="ARBA00022597"/>
    </source>
</evidence>
<evidence type="ECO:0000256" key="6">
    <source>
        <dbReference type="ARBA" id="ARBA00022989"/>
    </source>
</evidence>
<gene>
    <name evidence="9" type="ORF">DM298_10185</name>
</gene>
<protein>
    <recommendedName>
        <fullName evidence="8">Permease IIC component</fullName>
    </recommendedName>
</protein>
<dbReference type="InterPro" id="IPR004796">
    <property type="entry name" value="PTS_IIC_cello"/>
</dbReference>
<dbReference type="Proteomes" id="UP000312326">
    <property type="component" value="Chromosome"/>
</dbReference>
<sequence>MVDKLAKLLLKIRRLSIFRVFQRTLVMLMPIAIIGAYFQLMRNAVFSPDSFIYNVLNFDETMPDDIWYAGAFISSGMVRATFGLFGLYAAYFSARYTARLYKKDSTSVGMTAVIVIMFCAYANNLGDTTGNRSPFSASILKVNAMLLALLIGYVVGQIFHWLGKDHEPIEFEHTSRIRKRAWNALLPASVSILGGLILGVSIYELQIRIMSSDTFKTLVAQVENSNNLFEIILLLIVVMFLSWIGIGYPLNALSNSAVNTAAMANLNYALKHGSAWDVPHKFLGSSLVYPYAWMGGASVGLALIIIILLVRENKQNENIAKINLLPVVFNSNWGFMVGMPIILNPVLFLPFIIIPVVNVLLASAAIALHIIAPCVYPVLRGTPGILISFFGSNGNWVNLVFSILLFILDIEMLIPIASLGQRIEKGLREREQKNE</sequence>
<evidence type="ECO:0000256" key="2">
    <source>
        <dbReference type="ARBA" id="ARBA00022448"/>
    </source>
</evidence>
<evidence type="ECO:0000256" key="1">
    <source>
        <dbReference type="ARBA" id="ARBA00004651"/>
    </source>
</evidence>
<keyword evidence="7 8" id="KW-0472">Membrane</keyword>
<keyword evidence="5" id="KW-0812">Transmembrane</keyword>
<organism evidence="9 10">
    <name type="scientific">Lactobacillus amylovorus</name>
    <dbReference type="NCBI Taxonomy" id="1604"/>
    <lineage>
        <taxon>Bacteria</taxon>
        <taxon>Bacillati</taxon>
        <taxon>Bacillota</taxon>
        <taxon>Bacilli</taxon>
        <taxon>Lactobacillales</taxon>
        <taxon>Lactobacillaceae</taxon>
        <taxon>Lactobacillus</taxon>
    </lineage>
</organism>
<dbReference type="InterPro" id="IPR051088">
    <property type="entry name" value="PTS_Sugar-EIIC/EIIB"/>
</dbReference>
<keyword evidence="3 8" id="KW-1003">Cell membrane</keyword>
<keyword evidence="6" id="KW-1133">Transmembrane helix</keyword>
<evidence type="ECO:0000313" key="9">
    <source>
        <dbReference type="EMBL" id="QDD71178.1"/>
    </source>
</evidence>
<evidence type="ECO:0000256" key="3">
    <source>
        <dbReference type="ARBA" id="ARBA00022475"/>
    </source>
</evidence>
<dbReference type="PROSITE" id="PS51105">
    <property type="entry name" value="PTS_EIIC_TYPE_3"/>
    <property type="match status" value="1"/>
</dbReference>
<comment type="function">
    <text evidence="8">The phosphoenolpyruvate-dependent sugar phosphotransferase system (PTS), a major carbohydrate active -transport system, catalyzes the phosphorylation of incoming sugar substrates concomitant with their translocation across the cell membrane.</text>
</comment>
<accession>A0A5E8CQX8</accession>
<comment type="subcellular location">
    <subcellularLocation>
        <location evidence="1">Cell membrane</location>
        <topology evidence="1">Multi-pass membrane protein</topology>
    </subcellularLocation>
</comment>
<keyword evidence="2 8" id="KW-0813">Transport</keyword>
<dbReference type="InterPro" id="IPR003352">
    <property type="entry name" value="PTS_EIIC"/>
</dbReference>
<dbReference type="GO" id="GO:0008982">
    <property type="term" value="F:protein-N(PI)-phosphohistidine-sugar phosphotransferase activity"/>
    <property type="evidence" value="ECO:0007669"/>
    <property type="project" value="UniProtKB-UniRule"/>
</dbReference>
<name>A0A5E8CQX8_LACAM</name>
<dbReference type="Pfam" id="PF02378">
    <property type="entry name" value="PTS_EIIC"/>
    <property type="match status" value="1"/>
</dbReference>
<dbReference type="EMBL" id="CP029754">
    <property type="protein sequence ID" value="QDD71178.1"/>
    <property type="molecule type" value="Genomic_DNA"/>
</dbReference>
<dbReference type="RefSeq" id="WP_046433377.1">
    <property type="nucleotide sequence ID" value="NZ_CP029754.1"/>
</dbReference>
<reference evidence="9 10" key="1">
    <citation type="submission" date="2018-06" db="EMBL/GenBank/DDBJ databases">
        <title>Complete genome sequnece of Lactobacillus amylovorus PMRA3.</title>
        <authorList>
            <person name="Nam Y.-D."/>
            <person name="Chung W.-H."/>
            <person name="Park Y.S."/>
            <person name="Kang J."/>
        </authorList>
    </citation>
    <scope>NUCLEOTIDE SEQUENCE [LARGE SCALE GENOMIC DNA]</scope>
    <source>
        <strain evidence="9 10">PMRA3</strain>
    </source>
</reference>
<dbReference type="PANTHER" id="PTHR33989">
    <property type="match status" value="1"/>
</dbReference>
<evidence type="ECO:0000256" key="5">
    <source>
        <dbReference type="ARBA" id="ARBA00022692"/>
    </source>
</evidence>